<dbReference type="EMBL" id="MW822144">
    <property type="protein sequence ID" value="QWT29797.1"/>
    <property type="molecule type" value="Genomic_DNA"/>
</dbReference>
<dbReference type="KEGG" id="vg:77931488"/>
<organism evidence="1 2">
    <name type="scientific">Streptomyces phage KimJongPhill</name>
    <dbReference type="NCBI Taxonomy" id="2848886"/>
    <lineage>
        <taxon>Viruses</taxon>
        <taxon>Duplodnaviria</taxon>
        <taxon>Heunggongvirae</taxon>
        <taxon>Uroviricota</taxon>
        <taxon>Caudoviricetes</taxon>
        <taxon>Zukovirus</taxon>
        <taxon>Zukovirus phill</taxon>
    </lineage>
</organism>
<gene>
    <name evidence="1" type="primary">16</name>
    <name evidence="1" type="ORF">SEA_KIMJONGPHILL_16</name>
</gene>
<proteinExistence type="predicted"/>
<reference evidence="1" key="1">
    <citation type="submission" date="2021-03" db="EMBL/GenBank/DDBJ databases">
        <authorList>
            <person name="Alqahtani R."/>
            <person name="Behailu E."/>
            <person name="Cappabianca D.W."/>
            <person name="Csanadi-Schwartz K.M."/>
            <person name="Dalal A.S."/>
            <person name="Fahim M.S."/>
            <person name="Franklin J.M."/>
            <person name="Gluckman M.H."/>
            <person name="Levine C.J."/>
            <person name="Martin N."/>
            <person name="Milza N."/>
            <person name="Najmabadi R."/>
            <person name="Newman A.M."/>
            <person name="Pajunar M."/>
            <person name="Qalawee I."/>
            <person name="Rizvi A."/>
            <person name="Samuel A."/>
            <person name="Smith A."/>
            <person name="Swann F.E."/>
            <person name="Sweeney P."/>
            <person name="Torres N.R."/>
            <person name="Ventrone L."/>
            <person name="Ventura L."/>
            <person name="Wroe M."/>
            <person name="Acquaye N.A."/>
            <person name="Agnes T.J."/>
            <person name="Ahmed A."/>
            <person name="Ahmed S."/>
            <person name="Amodu B.A."/>
            <person name="Arefeayne N.F."/>
            <person name="Asamoah-Frimpong E.A."/>
            <person name="Attaran A."/>
            <person name="Barragan J.M."/>
            <person name="Baumgarten L.N."/>
            <person name="Berhane B."/>
            <person name="Beyene A."/>
            <person name="Bhattarai B."/>
            <person name="Biondokin D.V."/>
            <person name="Boone B.K."/>
            <person name="Burney S.Z."/>
            <person name="Cayanan J.-R.T."/>
            <person name="Cesta G."/>
            <person name="Chang J."/>
            <person name="Chavez J."/>
            <person name="Chorbajian C."/>
            <person name="Christian S."/>
            <person name="Corns J.R."/>
            <person name="Corns N.R."/>
            <person name="Cowan J.T."/>
            <person name="Coyne C."/>
            <person name="Dadzie B."/>
            <person name="Datu D.-L.V."/>
            <person name="Deng B.C."/>
            <person name="Der L."/>
            <person name="Dickerson K."/>
            <person name="Dozier E."/>
            <person name="Egbunine A.O."/>
            <person name="Farooq M."/>
            <person name="Fonge A.E."/>
            <person name="Ghomsi-Nono M.P."/>
            <person name="Giampietro H."/>
            <person name="Gunnison R.P."/>
            <person name="Han S.H."/>
            <person name="Hennigan A.J."/>
            <person name="Hong A.N."/>
            <person name="Ijomor E.C."/>
            <person name="Jalali A."/>
            <person name="Jamil T.Z."/>
            <person name="Jenkins C.R."/>
            <person name="Joseph M.A."/>
            <person name="Jowanowitch O.J."/>
            <person name="Kang D."/>
            <person name="Khan A."/>
            <person name="Khan Z.K."/>
            <person name="Kiewe T."/>
            <person name="Kjerulf A.B."/>
            <person name="Kolosey V."/>
            <person name="Kurup M."/>
            <person name="Lee V.H."/>
            <person name="Llontop-Maldonado V."/>
            <person name="Long P."/>
            <person name="Lu N."/>
            <person name="Majekodunmi A."/>
            <person name="Malik H.W."/>
            <person name="Marcellino S.C."/>
            <person name="Martinez L.A."/>
            <person name="Meher F.N."/>
            <person name="Michelin M.A."/>
            <person name="Mitchell K.G."/>
            <person name="Mullens W.J."/>
            <person name="Nwakama C."/>
            <person name="Nwosu F.T."/>
            <person name="Oboh E.C."/>
            <person name="Odujinrin O."/>
            <person name="Ogunsan O."/>
            <person name="O'Neill K."/>
            <person name="Oxlaj J.A."/>
            <person name="Patel A.K."/>
            <person name="Patel B.R."/>
            <person name="Pham Q."/>
            <person name="Porter J."/>
            <person name="Portes J."/>
            <person name="Prokopenko A."/>
            <person name="Quraishi M."/>
            <person name="Qureshi M.-A."/>
            <person name="Rivera A."/>
            <person name="Rubalsky V."/>
            <person name="Saikali Y."/>
            <person name="Saqaf K."/>
            <person name="Saroya S.R."/>
            <person name="Seas A."/>
            <person name="Shadrick R.E."/>
            <person name="Sharda N."/>
            <person name="Sigindere M.T."/>
            <person name="Simbi V.G."/>
            <person name="Thuzar C."/>
            <person name="Tran K."/>
            <person name="Tran V.D."/>
            <person name="Trang W."/>
            <person name="Vaishnav N."/>
            <person name="Vuong K."/>
            <person name="Walker C."/>
            <person name="Wallace S.A."/>
            <person name="Warfield J.C."/>
            <person name="Wikina T."/>
            <person name="Wobbeking F.T."/>
            <person name="Worrent L.D."/>
            <person name="Yan T."/>
            <person name="Zehra A."/>
            <person name="Avazpour P."/>
            <person name="Kim F.M."/>
            <person name="Mason K."/>
            <person name="Nguyen D.A."/>
            <person name="Pettit S.M."/>
            <person name="Zhou O.J."/>
            <person name="Brissett D.L."/>
            <person name="Gualtieri C."/>
            <person name="Hufford T.M."/>
            <person name="Ko J.M."/>
            <person name="Novak J.K."/>
            <person name="Smith Z.M."/>
            <person name="Mayer-Bacon C."/>
            <person name="Erill I."/>
            <person name="Caruso S.M."/>
            <person name="Garlena R.A."/>
            <person name="Russell D.A."/>
            <person name="Pope W.H."/>
            <person name="Jacobs-Sera D."/>
            <person name="Hatfull G.F."/>
        </authorList>
    </citation>
    <scope>NUCLEOTIDE SEQUENCE</scope>
</reference>
<evidence type="ECO:0000313" key="1">
    <source>
        <dbReference type="EMBL" id="QWT29797.1"/>
    </source>
</evidence>
<dbReference type="GeneID" id="77931488"/>
<dbReference type="RefSeq" id="YP_010655622.1">
    <property type="nucleotide sequence ID" value="NC_070830.1"/>
</dbReference>
<protein>
    <submittedName>
        <fullName evidence="1">Head-to-tail adaptor</fullName>
    </submittedName>
</protein>
<dbReference type="Proteomes" id="UP000683386">
    <property type="component" value="Segment"/>
</dbReference>
<sequence length="257" mass="27621">MTSVPQGSTITLLSQWYEYGGGPSVDLVSGPTVHIIRLSDNDNTVPATTAGINHPAVGVYTYNWTPATDAQLGNYLVVWSGTDAQSQAVSASEVVEVTVTAALAGTWATPAEASAITGQTITQSQLDTAYHVIEMFAGVIVDARANLTNRDHRLLKKAESYQAAWMAAQIDLTGRSDATLVSQDGLQYSKGSEDMHILGPLAKKALIKLSWMRTRTIDPLTPQQALALRDKVVAETIGIYGTEDLENDFSSSPWRPI</sequence>
<accession>A0A8F2E6E4</accession>
<keyword evidence="2" id="KW-1185">Reference proteome</keyword>
<name>A0A8F2E6E4_9CAUD</name>
<evidence type="ECO:0000313" key="2">
    <source>
        <dbReference type="Proteomes" id="UP000683386"/>
    </source>
</evidence>